<feature type="transmembrane region" description="Helical" evidence="1">
    <location>
        <begin position="29"/>
        <end position="52"/>
    </location>
</feature>
<feature type="transmembrane region" description="Helical" evidence="1">
    <location>
        <begin position="175"/>
        <end position="198"/>
    </location>
</feature>
<keyword evidence="1" id="KW-0812">Transmembrane</keyword>
<sequence>MNLSLYVLELLLGLYYFFHVPGKRSKILMAIPLCVDTVCSVCVCRIAWMALINPTTASSSSWKFYIIVSIMTALSAFIEQSYFSHRLWRITRSKIVATILSILVVVPLVCVLVTIALALVLGPEVDREKLNNLNIAVTFLLASVDLLIAVCLVYKLRLIDFPRYSRSTQSLIRTTMAYAIACGCVTTLTTALATIMSFVSVNGFLLFIDCTGRVYTLTILINFLLFNDWKGNDEPSMSFTTFTTTQDIPAYLH</sequence>
<dbReference type="Proteomes" id="UP000799118">
    <property type="component" value="Unassembled WGS sequence"/>
</dbReference>
<keyword evidence="1" id="KW-1133">Transmembrane helix</keyword>
<accession>A0A6A4HHX8</accession>
<organism evidence="2 3">
    <name type="scientific">Gymnopus androsaceus JB14</name>
    <dbReference type="NCBI Taxonomy" id="1447944"/>
    <lineage>
        <taxon>Eukaryota</taxon>
        <taxon>Fungi</taxon>
        <taxon>Dikarya</taxon>
        <taxon>Basidiomycota</taxon>
        <taxon>Agaricomycotina</taxon>
        <taxon>Agaricomycetes</taxon>
        <taxon>Agaricomycetidae</taxon>
        <taxon>Agaricales</taxon>
        <taxon>Marasmiineae</taxon>
        <taxon>Omphalotaceae</taxon>
        <taxon>Gymnopus</taxon>
    </lineage>
</organism>
<protein>
    <submittedName>
        <fullName evidence="2">Uncharacterized protein</fullName>
    </submittedName>
</protein>
<evidence type="ECO:0000313" key="3">
    <source>
        <dbReference type="Proteomes" id="UP000799118"/>
    </source>
</evidence>
<evidence type="ECO:0000256" key="1">
    <source>
        <dbReference type="SAM" id="Phobius"/>
    </source>
</evidence>
<proteinExistence type="predicted"/>
<feature type="transmembrane region" description="Helical" evidence="1">
    <location>
        <begin position="64"/>
        <end position="83"/>
    </location>
</feature>
<dbReference type="EMBL" id="ML769484">
    <property type="protein sequence ID" value="KAE9398382.1"/>
    <property type="molecule type" value="Genomic_DNA"/>
</dbReference>
<keyword evidence="3" id="KW-1185">Reference proteome</keyword>
<feature type="transmembrane region" description="Helical" evidence="1">
    <location>
        <begin position="6"/>
        <end position="22"/>
    </location>
</feature>
<gene>
    <name evidence="2" type="ORF">BT96DRAFT_37193</name>
</gene>
<reference evidence="2" key="1">
    <citation type="journal article" date="2019" name="Environ. Microbiol.">
        <title>Fungal ecological strategies reflected in gene transcription - a case study of two litter decomposers.</title>
        <authorList>
            <person name="Barbi F."/>
            <person name="Kohler A."/>
            <person name="Barry K."/>
            <person name="Baskaran P."/>
            <person name="Daum C."/>
            <person name="Fauchery L."/>
            <person name="Ihrmark K."/>
            <person name="Kuo A."/>
            <person name="LaButti K."/>
            <person name="Lipzen A."/>
            <person name="Morin E."/>
            <person name="Grigoriev I.V."/>
            <person name="Henrissat B."/>
            <person name="Lindahl B."/>
            <person name="Martin F."/>
        </authorList>
    </citation>
    <scope>NUCLEOTIDE SEQUENCE</scope>
    <source>
        <strain evidence="2">JB14</strain>
    </source>
</reference>
<evidence type="ECO:0000313" key="2">
    <source>
        <dbReference type="EMBL" id="KAE9398382.1"/>
    </source>
</evidence>
<keyword evidence="1" id="KW-0472">Membrane</keyword>
<name>A0A6A4HHX8_9AGAR</name>
<dbReference type="AlphaFoldDB" id="A0A6A4HHX8"/>
<dbReference type="OrthoDB" id="2989042at2759"/>
<feature type="transmembrane region" description="Helical" evidence="1">
    <location>
        <begin position="133"/>
        <end position="154"/>
    </location>
</feature>
<feature type="transmembrane region" description="Helical" evidence="1">
    <location>
        <begin position="204"/>
        <end position="226"/>
    </location>
</feature>
<feature type="transmembrane region" description="Helical" evidence="1">
    <location>
        <begin position="95"/>
        <end position="121"/>
    </location>
</feature>